<evidence type="ECO:0000313" key="2">
    <source>
        <dbReference type="EMBL" id="KAJ8878062.1"/>
    </source>
</evidence>
<feature type="region of interest" description="Disordered" evidence="1">
    <location>
        <begin position="279"/>
        <end position="323"/>
    </location>
</feature>
<reference evidence="2 3" key="1">
    <citation type="submission" date="2023-02" db="EMBL/GenBank/DDBJ databases">
        <title>LHISI_Scaffold_Assembly.</title>
        <authorList>
            <person name="Stuart O.P."/>
            <person name="Cleave R."/>
            <person name="Magrath M.J.L."/>
            <person name="Mikheyev A.S."/>
        </authorList>
    </citation>
    <scope>NUCLEOTIDE SEQUENCE [LARGE SCALE GENOMIC DNA]</scope>
    <source>
        <strain evidence="2">Daus_M_001</strain>
        <tissue evidence="2">Leg muscle</tissue>
    </source>
</reference>
<gene>
    <name evidence="2" type="ORF">PR048_022526</name>
</gene>
<feature type="compositionally biased region" description="Low complexity" evidence="1">
    <location>
        <begin position="908"/>
        <end position="920"/>
    </location>
</feature>
<proteinExistence type="predicted"/>
<protein>
    <submittedName>
        <fullName evidence="2">Uncharacterized protein</fullName>
    </submittedName>
</protein>
<dbReference type="Proteomes" id="UP001159363">
    <property type="component" value="Chromosome 7"/>
</dbReference>
<feature type="region of interest" description="Disordered" evidence="1">
    <location>
        <begin position="908"/>
        <end position="927"/>
    </location>
</feature>
<feature type="region of interest" description="Disordered" evidence="1">
    <location>
        <begin position="392"/>
        <end position="422"/>
    </location>
</feature>
<name>A0ABQ9H1C5_9NEOP</name>
<keyword evidence="3" id="KW-1185">Reference proteome</keyword>
<evidence type="ECO:0000313" key="3">
    <source>
        <dbReference type="Proteomes" id="UP001159363"/>
    </source>
</evidence>
<evidence type="ECO:0000256" key="1">
    <source>
        <dbReference type="SAM" id="MobiDB-lite"/>
    </source>
</evidence>
<comment type="caution">
    <text evidence="2">The sequence shown here is derived from an EMBL/GenBank/DDBJ whole genome shotgun (WGS) entry which is preliminary data.</text>
</comment>
<sequence length="1066" mass="117047">MFQQDSTMCHGAQAVQNWSEKHSGEFHSADLRPIECSRDVVGMFIRTQDPAPTNGKSCTLRRRISRSRGYFREFLRGSYLPYFSPGTSVYISGVCPTYSVSHACLPPPLPLIPKQRELSERALPRFKPATRLLPPDRARMGLRLHTNCWEQAPPPPHAPRKEAGELFTSPGGWRDVVGGCGEQGLEITGSHWLELQRARLRPFRERTVPPGFSHVGIVHGDAFGWQVFSGLSRIPLHPDAIPHSPLFTSLALKTSIVKRFRLLLTSRSREPMRLRRGKYGAAPECKGDGNGRFPRKPPPPPTPSGTITTRENPGVTRPRIEPGSPWWEASSLTAAPRLHLTIDRLSLCGDNLLHERADQNQVYPIPIVQTWVALNNGFLRVNVGKARRVWSGTGMQERGKREIPEKNPPTSDRQDSHMRKSGGVPVVPGVCAAKEGEMCSPHSISRLACVLANYLPRTKPAGGRCRLNSSPKSEVGSSVSEVMVKHVGMRRTNEEKQRRYLRAGRAARELRAPGDTAMRQCCVYSGNEHASIAIQQTLPRLKNCSIVLNIAQAFQQMNNETGLLERIRNHYLHSRLLVVNLEVITSVLGATVAERLARSPPTETNWVQSPAGSPYFRKWESCWTMPLVAGFLGDVPFPSLLHSSAAPDSLKSSLSALKTSLLRAAQSSSLTNSLASLYFCAKKKNCTILVFTTIYVLMQTSFSHWPLPQSEASYTVRLGQPKLYQEYDVTCFILRLSPEERVVMSPAVIWPRHCTPGLLQPQPPAPPQSLWAEERTVRVANTETQIYTRPIHYIIEGKFPKSGQLQGKLRGGSSGVSEFGRPLVTKSCVNGPCVRFATARYRLLPIGRATILQGSLQELIYERHSAIFLASVAILLACVAEWSFGATAVRVAARKGVGRGSAHLAATGSLRSGRSESSSPPLAPPPPPTLCTTCLSSPICGCSQQALLAAQTESLQIFNRRPFCETHKGEVLGVNPAILYSLPLFLSPEGDIPEAESQFSVVRPTFVNVPTTRDLIRSSARKLGLSGETVGCETVMNVLKMTGDTALSLAAPELPGRLSTGGTATE</sequence>
<organism evidence="2 3">
    <name type="scientific">Dryococelus australis</name>
    <dbReference type="NCBI Taxonomy" id="614101"/>
    <lineage>
        <taxon>Eukaryota</taxon>
        <taxon>Metazoa</taxon>
        <taxon>Ecdysozoa</taxon>
        <taxon>Arthropoda</taxon>
        <taxon>Hexapoda</taxon>
        <taxon>Insecta</taxon>
        <taxon>Pterygota</taxon>
        <taxon>Neoptera</taxon>
        <taxon>Polyneoptera</taxon>
        <taxon>Phasmatodea</taxon>
        <taxon>Verophasmatodea</taxon>
        <taxon>Anareolatae</taxon>
        <taxon>Phasmatidae</taxon>
        <taxon>Eurycanthinae</taxon>
        <taxon>Dryococelus</taxon>
    </lineage>
</organism>
<dbReference type="EMBL" id="JARBHB010000008">
    <property type="protein sequence ID" value="KAJ8878062.1"/>
    <property type="molecule type" value="Genomic_DNA"/>
</dbReference>
<accession>A0ABQ9H1C5</accession>